<evidence type="ECO:0000256" key="1">
    <source>
        <dbReference type="ARBA" id="ARBA00022801"/>
    </source>
</evidence>
<dbReference type="InterPro" id="IPR003736">
    <property type="entry name" value="PAAI_dom"/>
</dbReference>
<sequence length="190" mass="20324">MPRDGVGSLLRRDRAPCVRTRRSLGYRSVSPDRDCPRRLFDQSGCRPMNEGAIGASTGRNGFAKLLGTMMTQSGETFTLIPTEELVGNPILPALHGGAIASFLELAAQLALSRTLSPGQSCRLISMNLQFLAPVRLGAVSTTPTLVRVGRRVAVVHAEGVERNGTGKLCLAQLEFAVGQSSGDEDHTRHS</sequence>
<dbReference type="CDD" id="cd03443">
    <property type="entry name" value="PaaI_thioesterase"/>
    <property type="match status" value="1"/>
</dbReference>
<evidence type="ECO:0000313" key="4">
    <source>
        <dbReference type="Proteomes" id="UP000308038"/>
    </source>
</evidence>
<dbReference type="Pfam" id="PF03061">
    <property type="entry name" value="4HBT"/>
    <property type="match status" value="1"/>
</dbReference>
<comment type="caution">
    <text evidence="3">The sequence shown here is derived from an EMBL/GenBank/DDBJ whole genome shotgun (WGS) entry which is preliminary data.</text>
</comment>
<protein>
    <submittedName>
        <fullName evidence="3">PaaI family thioesterase</fullName>
    </submittedName>
</protein>
<evidence type="ECO:0000259" key="2">
    <source>
        <dbReference type="Pfam" id="PF03061"/>
    </source>
</evidence>
<dbReference type="Proteomes" id="UP000308038">
    <property type="component" value="Unassembled WGS sequence"/>
</dbReference>
<reference evidence="3 4" key="1">
    <citation type="submission" date="2019-04" db="EMBL/GenBank/DDBJ databases">
        <title>Microbes associate with the intestines of laboratory mice.</title>
        <authorList>
            <person name="Navarre W."/>
            <person name="Wong E."/>
            <person name="Huang K.C."/>
            <person name="Tropini C."/>
            <person name="Ng K."/>
            <person name="Yu B."/>
        </authorList>
    </citation>
    <scope>NUCLEOTIDE SEQUENCE [LARGE SCALE GENOMIC DNA]</scope>
    <source>
        <strain evidence="3 4">NM83_B4-11</strain>
    </source>
</reference>
<dbReference type="SUPFAM" id="SSF54637">
    <property type="entry name" value="Thioesterase/thiol ester dehydrase-isomerase"/>
    <property type="match status" value="1"/>
</dbReference>
<keyword evidence="1" id="KW-0378">Hydrolase</keyword>
<dbReference type="EMBL" id="SSTI01000009">
    <property type="protein sequence ID" value="THG39157.1"/>
    <property type="molecule type" value="Genomic_DNA"/>
</dbReference>
<keyword evidence="4" id="KW-1185">Reference proteome</keyword>
<name>A0ABY2QF25_9SPHN</name>
<dbReference type="InterPro" id="IPR006683">
    <property type="entry name" value="Thioestr_dom"/>
</dbReference>
<dbReference type="InterPro" id="IPR029069">
    <property type="entry name" value="HotDog_dom_sf"/>
</dbReference>
<organism evidence="3 4">
    <name type="scientific">Sphingomonas olei</name>
    <dbReference type="NCBI Taxonomy" id="1886787"/>
    <lineage>
        <taxon>Bacteria</taxon>
        <taxon>Pseudomonadati</taxon>
        <taxon>Pseudomonadota</taxon>
        <taxon>Alphaproteobacteria</taxon>
        <taxon>Sphingomonadales</taxon>
        <taxon>Sphingomonadaceae</taxon>
        <taxon>Sphingomonas</taxon>
    </lineage>
</organism>
<feature type="domain" description="Thioesterase" evidence="2">
    <location>
        <begin position="94"/>
        <end position="162"/>
    </location>
</feature>
<dbReference type="NCBIfam" id="TIGR00369">
    <property type="entry name" value="unchar_dom_1"/>
    <property type="match status" value="1"/>
</dbReference>
<accession>A0ABY2QF25</accession>
<proteinExistence type="predicted"/>
<evidence type="ECO:0000313" key="3">
    <source>
        <dbReference type="EMBL" id="THG39157.1"/>
    </source>
</evidence>
<gene>
    <name evidence="3" type="ORF">E5988_13000</name>
</gene>
<dbReference type="Gene3D" id="3.10.129.10">
    <property type="entry name" value="Hotdog Thioesterase"/>
    <property type="match status" value="1"/>
</dbReference>